<feature type="binding site" evidence="3">
    <location>
        <position position="266"/>
    </location>
    <ligand>
        <name>Cu cation</name>
        <dbReference type="ChEBI" id="CHEBI:23378"/>
    </ligand>
</feature>
<evidence type="ECO:0000256" key="2">
    <source>
        <dbReference type="ARBA" id="ARBA00023008"/>
    </source>
</evidence>
<organism evidence="7 8">
    <name type="scientific">Punctularia strigosozonata (strain HHB-11173)</name>
    <name type="common">White-rot fungus</name>
    <dbReference type="NCBI Taxonomy" id="741275"/>
    <lineage>
        <taxon>Eukaryota</taxon>
        <taxon>Fungi</taxon>
        <taxon>Dikarya</taxon>
        <taxon>Basidiomycota</taxon>
        <taxon>Agaricomycotina</taxon>
        <taxon>Agaricomycetes</taxon>
        <taxon>Corticiales</taxon>
        <taxon>Punctulariaceae</taxon>
        <taxon>Punctularia</taxon>
    </lineage>
</organism>
<dbReference type="Proteomes" id="UP000054196">
    <property type="component" value="Unassembled WGS sequence"/>
</dbReference>
<dbReference type="CDD" id="cd02968">
    <property type="entry name" value="SCO"/>
    <property type="match status" value="1"/>
</dbReference>
<dbReference type="FunFam" id="3.40.30.10:FF:000013">
    <property type="entry name" value="Blast:Protein SCO1 homolog, mitochondrial"/>
    <property type="match status" value="1"/>
</dbReference>
<dbReference type="GO" id="GO:0005507">
    <property type="term" value="F:copper ion binding"/>
    <property type="evidence" value="ECO:0007669"/>
    <property type="project" value="UniProtKB-ARBA"/>
</dbReference>
<dbReference type="GO" id="GO:0005739">
    <property type="term" value="C:mitochondrion"/>
    <property type="evidence" value="ECO:0007669"/>
    <property type="project" value="GOC"/>
</dbReference>
<dbReference type="HOGENOM" id="CLU_050131_0_2_1"/>
<keyword evidence="5" id="KW-0812">Transmembrane</keyword>
<feature type="binding site" evidence="3">
    <location>
        <position position="173"/>
    </location>
    <ligand>
        <name>Cu cation</name>
        <dbReference type="ChEBI" id="CHEBI:23378"/>
    </ligand>
</feature>
<dbReference type="PANTHER" id="PTHR12151">
    <property type="entry name" value="ELECTRON TRANSPORT PROTIN SCO1/SENC FAMILY MEMBER"/>
    <property type="match status" value="1"/>
</dbReference>
<dbReference type="InterPro" id="IPR036249">
    <property type="entry name" value="Thioredoxin-like_sf"/>
</dbReference>
<evidence type="ECO:0000256" key="3">
    <source>
        <dbReference type="PIRSR" id="PIRSR603782-1"/>
    </source>
</evidence>
<keyword evidence="8" id="KW-1185">Reference proteome</keyword>
<dbReference type="GO" id="GO:0033617">
    <property type="term" value="P:mitochondrial respiratory chain complex IV assembly"/>
    <property type="evidence" value="ECO:0007669"/>
    <property type="project" value="TreeGrafter"/>
</dbReference>
<keyword evidence="3" id="KW-0479">Metal-binding</keyword>
<dbReference type="InterPro" id="IPR003782">
    <property type="entry name" value="SCO1/SenC"/>
</dbReference>
<proteinExistence type="inferred from homology"/>
<evidence type="ECO:0000256" key="4">
    <source>
        <dbReference type="PIRSR" id="PIRSR603782-2"/>
    </source>
</evidence>
<dbReference type="Pfam" id="PF02630">
    <property type="entry name" value="SCO1-SenC"/>
    <property type="match status" value="1"/>
</dbReference>
<dbReference type="eggNOG" id="KOG2792">
    <property type="taxonomic scope" value="Eukaryota"/>
</dbReference>
<dbReference type="SUPFAM" id="SSF52833">
    <property type="entry name" value="Thioredoxin-like"/>
    <property type="match status" value="1"/>
</dbReference>
<keyword evidence="4" id="KW-1015">Disulfide bond</keyword>
<keyword evidence="2 3" id="KW-0186">Copper</keyword>
<accession>R7S1U3</accession>
<keyword evidence="5" id="KW-1133">Transmembrane helix</keyword>
<evidence type="ECO:0000256" key="1">
    <source>
        <dbReference type="ARBA" id="ARBA00010996"/>
    </source>
</evidence>
<dbReference type="OMA" id="MLYFRVE"/>
<comment type="similarity">
    <text evidence="1">Belongs to the SCO1/2 family.</text>
</comment>
<dbReference type="EMBL" id="JH687555">
    <property type="protein sequence ID" value="EIN04375.1"/>
    <property type="molecule type" value="Genomic_DNA"/>
</dbReference>
<sequence>MSKRRVAVPKMLPSSALRRVAAAASRKYSAGPSTTTKVRPRGPLTCRRAEFGRRWYSEEKEKAKEPVREPEPEVEYIDAVQQSASGARDRAAVGVFTPTAAAIFVATGIGLFWYFKSEKEKLQKKKQEELEQRSYGRAKVGGPFSLTTHTGQPFTEKDLLGKWTLLYFGFTNCPDICPAEMDKMGDVVERIDKQHGGEPLLHPVFISVDPARDTSGQIARYLADFHPRFTGLSGDYAATKATCKSYRVYFSTPKDAKPTDDYLVDHSIFIYLMDPDGQFVEAFGQSTTVDDIVKKFEKEFDAWNKARAAQA</sequence>
<feature type="transmembrane region" description="Helical" evidence="5">
    <location>
        <begin position="91"/>
        <end position="115"/>
    </location>
</feature>
<dbReference type="GeneID" id="18878138"/>
<protein>
    <submittedName>
        <fullName evidence="7">SCO1 protein</fullName>
    </submittedName>
</protein>
<dbReference type="Gene3D" id="3.40.30.10">
    <property type="entry name" value="Glutaredoxin"/>
    <property type="match status" value="1"/>
</dbReference>
<dbReference type="InterPro" id="IPR013766">
    <property type="entry name" value="Thioredoxin_domain"/>
</dbReference>
<reference evidence="8" key="1">
    <citation type="journal article" date="2012" name="Science">
        <title>The Paleozoic origin of enzymatic lignin decomposition reconstructed from 31 fungal genomes.</title>
        <authorList>
            <person name="Floudas D."/>
            <person name="Binder M."/>
            <person name="Riley R."/>
            <person name="Barry K."/>
            <person name="Blanchette R.A."/>
            <person name="Henrissat B."/>
            <person name="Martinez A.T."/>
            <person name="Otillar R."/>
            <person name="Spatafora J.W."/>
            <person name="Yadav J.S."/>
            <person name="Aerts A."/>
            <person name="Benoit I."/>
            <person name="Boyd A."/>
            <person name="Carlson A."/>
            <person name="Copeland A."/>
            <person name="Coutinho P.M."/>
            <person name="de Vries R.P."/>
            <person name="Ferreira P."/>
            <person name="Findley K."/>
            <person name="Foster B."/>
            <person name="Gaskell J."/>
            <person name="Glotzer D."/>
            <person name="Gorecki P."/>
            <person name="Heitman J."/>
            <person name="Hesse C."/>
            <person name="Hori C."/>
            <person name="Igarashi K."/>
            <person name="Jurgens J.A."/>
            <person name="Kallen N."/>
            <person name="Kersten P."/>
            <person name="Kohler A."/>
            <person name="Kuees U."/>
            <person name="Kumar T.K.A."/>
            <person name="Kuo A."/>
            <person name="LaButti K."/>
            <person name="Larrondo L.F."/>
            <person name="Lindquist E."/>
            <person name="Ling A."/>
            <person name="Lombard V."/>
            <person name="Lucas S."/>
            <person name="Lundell T."/>
            <person name="Martin R."/>
            <person name="McLaughlin D.J."/>
            <person name="Morgenstern I."/>
            <person name="Morin E."/>
            <person name="Murat C."/>
            <person name="Nagy L.G."/>
            <person name="Nolan M."/>
            <person name="Ohm R.A."/>
            <person name="Patyshakuliyeva A."/>
            <person name="Rokas A."/>
            <person name="Ruiz-Duenas F.J."/>
            <person name="Sabat G."/>
            <person name="Salamov A."/>
            <person name="Samejima M."/>
            <person name="Schmutz J."/>
            <person name="Slot J.C."/>
            <person name="St John F."/>
            <person name="Stenlid J."/>
            <person name="Sun H."/>
            <person name="Sun S."/>
            <person name="Syed K."/>
            <person name="Tsang A."/>
            <person name="Wiebenga A."/>
            <person name="Young D."/>
            <person name="Pisabarro A."/>
            <person name="Eastwood D.C."/>
            <person name="Martin F."/>
            <person name="Cullen D."/>
            <person name="Grigoriev I.V."/>
            <person name="Hibbett D.S."/>
        </authorList>
    </citation>
    <scope>NUCLEOTIDE SEQUENCE [LARGE SCALE GENOMIC DNA]</scope>
    <source>
        <strain evidence="8">HHB-11173 SS5</strain>
    </source>
</reference>
<evidence type="ECO:0000256" key="5">
    <source>
        <dbReference type="SAM" id="Phobius"/>
    </source>
</evidence>
<keyword evidence="5" id="KW-0472">Membrane</keyword>
<dbReference type="PROSITE" id="PS51352">
    <property type="entry name" value="THIOREDOXIN_2"/>
    <property type="match status" value="1"/>
</dbReference>
<feature type="domain" description="Thioredoxin" evidence="6">
    <location>
        <begin position="135"/>
        <end position="301"/>
    </location>
</feature>
<feature type="binding site" evidence="3">
    <location>
        <position position="177"/>
    </location>
    <ligand>
        <name>Cu cation</name>
        <dbReference type="ChEBI" id="CHEBI:23378"/>
    </ligand>
</feature>
<evidence type="ECO:0000259" key="6">
    <source>
        <dbReference type="PROSITE" id="PS51352"/>
    </source>
</evidence>
<dbReference type="OrthoDB" id="270009at2759"/>
<gene>
    <name evidence="7" type="ORF">PUNSTDRAFT_128411</name>
</gene>
<evidence type="ECO:0000313" key="7">
    <source>
        <dbReference type="EMBL" id="EIN04375.1"/>
    </source>
</evidence>
<dbReference type="RefSeq" id="XP_007388518.1">
    <property type="nucleotide sequence ID" value="XM_007388456.1"/>
</dbReference>
<dbReference type="PANTHER" id="PTHR12151:SF5">
    <property type="entry name" value="AT19154P"/>
    <property type="match status" value="1"/>
</dbReference>
<dbReference type="KEGG" id="psq:PUNSTDRAFT_128411"/>
<evidence type="ECO:0000313" key="8">
    <source>
        <dbReference type="Proteomes" id="UP000054196"/>
    </source>
</evidence>
<dbReference type="AlphaFoldDB" id="R7S1U3"/>
<name>R7S1U3_PUNST</name>
<feature type="disulfide bond" description="Redox-active" evidence="4">
    <location>
        <begin position="173"/>
        <end position="177"/>
    </location>
</feature>